<evidence type="ECO:0000313" key="3">
    <source>
        <dbReference type="Proteomes" id="UP000238605"/>
    </source>
</evidence>
<reference evidence="2 3" key="1">
    <citation type="submission" date="2018-02" db="EMBL/GenBank/DDBJ databases">
        <title>Reclassifiation of [Polyangium] brachysporum DSM 7029 as Guopingzhaonella breviflexa gen. nov., sp. nov., a member of the family Comamonadaceae.</title>
        <authorList>
            <person name="Tang B."/>
        </authorList>
    </citation>
    <scope>NUCLEOTIDE SEQUENCE [LARGE SCALE GENOMIC DNA]</scope>
    <source>
        <strain evidence="2 3">BCRC 80649</strain>
    </source>
</reference>
<evidence type="ECO:0000259" key="1">
    <source>
        <dbReference type="Pfam" id="PF01370"/>
    </source>
</evidence>
<dbReference type="AlphaFoldDB" id="A0A2S5SV66"/>
<dbReference type="InterPro" id="IPR036291">
    <property type="entry name" value="NAD(P)-bd_dom_sf"/>
</dbReference>
<comment type="caution">
    <text evidence="2">The sequence shown here is derived from an EMBL/GenBank/DDBJ whole genome shotgun (WGS) entry which is preliminary data.</text>
</comment>
<dbReference type="PANTHER" id="PTHR12126:SF11">
    <property type="entry name" value="NADH DEHYDROGENASE [UBIQUINONE] 1 ALPHA SUBCOMPLEX SUBUNIT 9, MITOCHONDRIAL"/>
    <property type="match status" value="1"/>
</dbReference>
<sequence length="319" mass="34311">MNKILVLGGTGFVGRHVCEQLVERNGGGGGRILVPSRRPARAQHIRMLPTVELVQADVHDASQLRRLVAGCDAVINLVAILHGRPADFDKVHVALPRQLAQACAEAGVKRLLHVSALGVGEGAPSNYLRSKTAGEAVLKAQRGLELTILRPSVIFGAEDRFLNLFARLQKIFPLMPLAGASARFQPVWVGDVARALVRCLDDRGTIGQTYECAGPQVYTLADIVRLAGRLSGHPRPVLPLPEALGRLQALVMECLPGEPLMSRDNIASMRVPNVASGQLPGLQALGITPVDLPSVAAAYLAGQEPRQRYDHFRAFARRG</sequence>
<keyword evidence="3" id="KW-1185">Reference proteome</keyword>
<gene>
    <name evidence="2" type="ORF">C1704_08210</name>
</gene>
<dbReference type="EMBL" id="PSNX01000006">
    <property type="protein sequence ID" value="PPE66640.1"/>
    <property type="molecule type" value="Genomic_DNA"/>
</dbReference>
<dbReference type="Proteomes" id="UP000238605">
    <property type="component" value="Unassembled WGS sequence"/>
</dbReference>
<dbReference type="Gene3D" id="3.40.50.720">
    <property type="entry name" value="NAD(P)-binding Rossmann-like Domain"/>
    <property type="match status" value="1"/>
</dbReference>
<dbReference type="RefSeq" id="WP_104302239.1">
    <property type="nucleotide sequence ID" value="NZ_PSNX01000006.1"/>
</dbReference>
<accession>A0A2S5SV66</accession>
<name>A0A2S5SV66_9BURK</name>
<dbReference type="Pfam" id="PF01370">
    <property type="entry name" value="Epimerase"/>
    <property type="match status" value="1"/>
</dbReference>
<evidence type="ECO:0000313" key="2">
    <source>
        <dbReference type="EMBL" id="PPE66640.1"/>
    </source>
</evidence>
<feature type="domain" description="NAD-dependent epimerase/dehydratase" evidence="1">
    <location>
        <begin position="4"/>
        <end position="212"/>
    </location>
</feature>
<proteinExistence type="predicted"/>
<dbReference type="GO" id="GO:0044877">
    <property type="term" value="F:protein-containing complex binding"/>
    <property type="evidence" value="ECO:0007669"/>
    <property type="project" value="TreeGrafter"/>
</dbReference>
<protein>
    <submittedName>
        <fullName evidence="2">NAD-dependent dehydratase</fullName>
    </submittedName>
</protein>
<dbReference type="InterPro" id="IPR001509">
    <property type="entry name" value="Epimerase_deHydtase"/>
</dbReference>
<dbReference type="CDD" id="cd05271">
    <property type="entry name" value="NDUFA9_like_SDR_a"/>
    <property type="match status" value="1"/>
</dbReference>
<dbReference type="OrthoDB" id="5292533at2"/>
<dbReference type="SUPFAM" id="SSF51735">
    <property type="entry name" value="NAD(P)-binding Rossmann-fold domains"/>
    <property type="match status" value="1"/>
</dbReference>
<dbReference type="InterPro" id="IPR051207">
    <property type="entry name" value="ComplexI_NDUFA9_subunit"/>
</dbReference>
<dbReference type="PANTHER" id="PTHR12126">
    <property type="entry name" value="NADH-UBIQUINONE OXIDOREDUCTASE 39 KDA SUBUNIT-RELATED"/>
    <property type="match status" value="1"/>
</dbReference>
<organism evidence="2 3">
    <name type="scientific">Caldimonas caldifontis</name>
    <dbReference type="NCBI Taxonomy" id="1452508"/>
    <lineage>
        <taxon>Bacteria</taxon>
        <taxon>Pseudomonadati</taxon>
        <taxon>Pseudomonadota</taxon>
        <taxon>Betaproteobacteria</taxon>
        <taxon>Burkholderiales</taxon>
        <taxon>Sphaerotilaceae</taxon>
        <taxon>Caldimonas</taxon>
    </lineage>
</organism>